<dbReference type="EMBL" id="CP133548">
    <property type="protein sequence ID" value="WMS87687.1"/>
    <property type="molecule type" value="Genomic_DNA"/>
</dbReference>
<dbReference type="GO" id="GO:0005886">
    <property type="term" value="C:plasma membrane"/>
    <property type="evidence" value="ECO:0007669"/>
    <property type="project" value="UniProtKB-SubCell"/>
</dbReference>
<protein>
    <recommendedName>
        <fullName evidence="3 13">Flagellar biosynthesis protein FlhF</fullName>
    </recommendedName>
</protein>
<dbReference type="InterPro" id="IPR000897">
    <property type="entry name" value="SRP54_GTPase_dom"/>
</dbReference>
<dbReference type="NCBIfam" id="TIGR03499">
    <property type="entry name" value="FlhF"/>
    <property type="match status" value="1"/>
</dbReference>
<evidence type="ECO:0000256" key="9">
    <source>
        <dbReference type="ARBA" id="ARBA00023134"/>
    </source>
</evidence>
<dbReference type="RefSeq" id="WP_309202830.1">
    <property type="nucleotide sequence ID" value="NZ_CP133548.1"/>
</dbReference>
<evidence type="ECO:0000256" key="10">
    <source>
        <dbReference type="ARBA" id="ARBA00023136"/>
    </source>
</evidence>
<dbReference type="AlphaFoldDB" id="A0AA51RU72"/>
<keyword evidence="8" id="KW-0653">Protein transport</keyword>
<evidence type="ECO:0000313" key="17">
    <source>
        <dbReference type="EMBL" id="WMS87687.1"/>
    </source>
</evidence>
<evidence type="ECO:0000256" key="8">
    <source>
        <dbReference type="ARBA" id="ARBA00022927"/>
    </source>
</evidence>
<feature type="compositionally biased region" description="Polar residues" evidence="14">
    <location>
        <begin position="126"/>
        <end position="136"/>
    </location>
</feature>
<evidence type="ECO:0000256" key="4">
    <source>
        <dbReference type="ARBA" id="ARBA00022448"/>
    </source>
</evidence>
<dbReference type="Gene3D" id="3.40.50.300">
    <property type="entry name" value="P-loop containing nucleotide triphosphate hydrolases"/>
    <property type="match status" value="1"/>
</dbReference>
<evidence type="ECO:0000256" key="7">
    <source>
        <dbReference type="ARBA" id="ARBA00022795"/>
    </source>
</evidence>
<feature type="compositionally biased region" description="Polar residues" evidence="14">
    <location>
        <begin position="55"/>
        <end position="80"/>
    </location>
</feature>
<feature type="region of interest" description="Disordered" evidence="14">
    <location>
        <begin position="55"/>
        <end position="136"/>
    </location>
</feature>
<evidence type="ECO:0000313" key="18">
    <source>
        <dbReference type="Proteomes" id="UP001239782"/>
    </source>
</evidence>
<evidence type="ECO:0000256" key="11">
    <source>
        <dbReference type="ARBA" id="ARBA00023225"/>
    </source>
</evidence>
<evidence type="ECO:0000256" key="13">
    <source>
        <dbReference type="NCBIfam" id="TIGR03499"/>
    </source>
</evidence>
<comment type="similarity">
    <text evidence="2">Belongs to the GTP-binding SRP family.</text>
</comment>
<reference evidence="17 18" key="1">
    <citation type="submission" date="2023-08" db="EMBL/GenBank/DDBJ databases">
        <title>Pleionea litopenaei sp. nov., isolated from stomach of juvenile Litopenaeus vannamei.</title>
        <authorList>
            <person name="Rho A.M."/>
            <person name="Hwang C.Y."/>
        </authorList>
    </citation>
    <scope>NUCLEOTIDE SEQUENCE [LARGE SCALE GENOMIC DNA]</scope>
    <source>
        <strain evidence="17 18">HL-JVS1</strain>
    </source>
</reference>
<dbReference type="GO" id="GO:0003924">
    <property type="term" value="F:GTPase activity"/>
    <property type="evidence" value="ECO:0007669"/>
    <property type="project" value="UniProtKB-UniRule"/>
</dbReference>
<dbReference type="InterPro" id="IPR003593">
    <property type="entry name" value="AAA+_ATPase"/>
</dbReference>
<feature type="domain" description="SRP54-type proteins GTP-binding" evidence="16">
    <location>
        <begin position="245"/>
        <end position="437"/>
    </location>
</feature>
<dbReference type="PANTHER" id="PTHR43134">
    <property type="entry name" value="SIGNAL RECOGNITION PARTICLE RECEPTOR SUBUNIT ALPHA"/>
    <property type="match status" value="1"/>
</dbReference>
<dbReference type="Proteomes" id="UP001239782">
    <property type="component" value="Chromosome"/>
</dbReference>
<dbReference type="KEGG" id="plei:Q9312_01895"/>
<comment type="function">
    <text evidence="12">Necessary for flagellar biosynthesis. May be involved in translocation of the flagellum.</text>
</comment>
<dbReference type="SUPFAM" id="SSF52540">
    <property type="entry name" value="P-loop containing nucleoside triphosphate hydrolases"/>
    <property type="match status" value="1"/>
</dbReference>
<feature type="compositionally biased region" description="Polar residues" evidence="14">
    <location>
        <begin position="445"/>
        <end position="461"/>
    </location>
</feature>
<keyword evidence="4" id="KW-0813">Transport</keyword>
<evidence type="ECO:0000256" key="5">
    <source>
        <dbReference type="ARBA" id="ARBA00022475"/>
    </source>
</evidence>
<dbReference type="SMART" id="SM00962">
    <property type="entry name" value="SRP54"/>
    <property type="match status" value="1"/>
</dbReference>
<feature type="domain" description="AAA+ ATPase" evidence="15">
    <location>
        <begin position="244"/>
        <end position="392"/>
    </location>
</feature>
<keyword evidence="10" id="KW-0472">Membrane</keyword>
<feature type="compositionally biased region" description="Basic and acidic residues" evidence="14">
    <location>
        <begin position="96"/>
        <end position="122"/>
    </location>
</feature>
<keyword evidence="18" id="KW-1185">Reference proteome</keyword>
<dbReference type="InterPro" id="IPR020006">
    <property type="entry name" value="FlhF"/>
</dbReference>
<dbReference type="GO" id="GO:0044781">
    <property type="term" value="P:bacterial-type flagellum organization"/>
    <property type="evidence" value="ECO:0007669"/>
    <property type="project" value="UniProtKB-UniRule"/>
</dbReference>
<keyword evidence="17" id="KW-0969">Cilium</keyword>
<keyword evidence="17" id="KW-0966">Cell projection</keyword>
<keyword evidence="17" id="KW-0282">Flagellum</keyword>
<dbReference type="SMART" id="SM00382">
    <property type="entry name" value="AAA"/>
    <property type="match status" value="1"/>
</dbReference>
<dbReference type="FunFam" id="3.40.50.300:FF:000695">
    <property type="entry name" value="Flagellar biosynthesis regulator FlhF"/>
    <property type="match status" value="1"/>
</dbReference>
<sequence>MKIRRFFAKDMRSALNSVSKELGADAAILSSQRVNGGVEVVAATDYEEALLYNQQASSPAPTPSTQEHSSTEAFIQAAQQRQHRGDVEPSTSRSPARADKPSQRAPEHRAPEHREYRDEERFPAYSSPNDNRSETAANEPAYPALHQIEWSQEPTLVAMREELNLLRTMLQQQVAKLANDKRSQESPIGVALESALEELGLSRDYLQKVVQQCEQDSSFDSAWQKALALTAKDILVADDDIIKRGGVVALVGPTGVGKTTTIAKLAAKQVLKDGADSVALITTDSYRIAAHEQIKTYGRILQIPVRAVNDEASFREALYHFSEKKLVLIDTAGMSHYDERMQQLMQVLSNDTVKIRNYLVLSATSQAPVLKESISLFSRFAPQGCIVTKIDEAASLGEIISTIIKHRLKVTYTTDGQRVPEDIRIARAHHLVSKMVWVTRHRHSSSASEQTQKPNRATGTR</sequence>
<evidence type="ECO:0000256" key="3">
    <source>
        <dbReference type="ARBA" id="ARBA00014919"/>
    </source>
</evidence>
<proteinExistence type="inferred from homology"/>
<feature type="region of interest" description="Disordered" evidence="14">
    <location>
        <begin position="442"/>
        <end position="461"/>
    </location>
</feature>
<evidence type="ECO:0000256" key="12">
    <source>
        <dbReference type="ARBA" id="ARBA00025337"/>
    </source>
</evidence>
<dbReference type="InterPro" id="IPR047040">
    <property type="entry name" value="FlhF__GTPase_dom"/>
</dbReference>
<dbReference type="InterPro" id="IPR027417">
    <property type="entry name" value="P-loop_NTPase"/>
</dbReference>
<evidence type="ECO:0000259" key="15">
    <source>
        <dbReference type="SMART" id="SM00382"/>
    </source>
</evidence>
<dbReference type="GO" id="GO:0006614">
    <property type="term" value="P:SRP-dependent cotranslational protein targeting to membrane"/>
    <property type="evidence" value="ECO:0007669"/>
    <property type="project" value="UniProtKB-UniRule"/>
</dbReference>
<keyword evidence="11" id="KW-1006">Bacterial flagellum protein export</keyword>
<name>A0AA51RU72_9GAMM</name>
<dbReference type="Pfam" id="PF00448">
    <property type="entry name" value="SRP54"/>
    <property type="match status" value="1"/>
</dbReference>
<dbReference type="PANTHER" id="PTHR43134:SF3">
    <property type="entry name" value="FLAGELLAR BIOSYNTHESIS PROTEIN FLHF"/>
    <property type="match status" value="1"/>
</dbReference>
<keyword evidence="9" id="KW-0342">GTP-binding</keyword>
<evidence type="ECO:0000259" key="16">
    <source>
        <dbReference type="SMART" id="SM00962"/>
    </source>
</evidence>
<dbReference type="CDD" id="cd17873">
    <property type="entry name" value="FlhF"/>
    <property type="match status" value="1"/>
</dbReference>
<evidence type="ECO:0000256" key="2">
    <source>
        <dbReference type="ARBA" id="ARBA00008531"/>
    </source>
</evidence>
<evidence type="ECO:0000256" key="14">
    <source>
        <dbReference type="SAM" id="MobiDB-lite"/>
    </source>
</evidence>
<evidence type="ECO:0000256" key="6">
    <source>
        <dbReference type="ARBA" id="ARBA00022741"/>
    </source>
</evidence>
<comment type="subcellular location">
    <subcellularLocation>
        <location evidence="1">Cell membrane</location>
        <topology evidence="1">Peripheral membrane protein</topology>
        <orientation evidence="1">Cytoplasmic side</orientation>
    </subcellularLocation>
</comment>
<accession>A0AA51RU72</accession>
<evidence type="ECO:0000256" key="1">
    <source>
        <dbReference type="ARBA" id="ARBA00004413"/>
    </source>
</evidence>
<dbReference type="Gene3D" id="1.20.120.1380">
    <property type="entry name" value="Flagellar FlhF biosynthesis protein, N domain"/>
    <property type="match status" value="1"/>
</dbReference>
<dbReference type="GO" id="GO:0005047">
    <property type="term" value="F:signal recognition particle binding"/>
    <property type="evidence" value="ECO:0007669"/>
    <property type="project" value="TreeGrafter"/>
</dbReference>
<dbReference type="GO" id="GO:0005525">
    <property type="term" value="F:GTP binding"/>
    <property type="evidence" value="ECO:0007669"/>
    <property type="project" value="UniProtKB-UniRule"/>
</dbReference>
<keyword evidence="7" id="KW-1005">Bacterial flagellum biogenesis</keyword>
<keyword evidence="5" id="KW-1003">Cell membrane</keyword>
<organism evidence="17 18">
    <name type="scientific">Pleionea litopenaei</name>
    <dbReference type="NCBI Taxonomy" id="3070815"/>
    <lineage>
        <taxon>Bacteria</taxon>
        <taxon>Pseudomonadati</taxon>
        <taxon>Pseudomonadota</taxon>
        <taxon>Gammaproteobacteria</taxon>
        <taxon>Oceanospirillales</taxon>
        <taxon>Pleioneaceae</taxon>
        <taxon>Pleionea</taxon>
    </lineage>
</organism>
<keyword evidence="6" id="KW-0547">Nucleotide-binding</keyword>
<gene>
    <name evidence="17" type="primary">flhF</name>
    <name evidence="17" type="ORF">Q9312_01895</name>
</gene>
<dbReference type="GO" id="GO:0015031">
    <property type="term" value="P:protein transport"/>
    <property type="evidence" value="ECO:0007669"/>
    <property type="project" value="UniProtKB-KW"/>
</dbReference>